<evidence type="ECO:0000313" key="4">
    <source>
        <dbReference type="Proteomes" id="UP000006591"/>
    </source>
</evidence>
<evidence type="ECO:0000256" key="1">
    <source>
        <dbReference type="SAM" id="MobiDB-lite"/>
    </source>
</evidence>
<dbReference type="FunFam" id="3.40.630.30:FF:000097">
    <property type="entry name" value="Histone acetyltransferase HPA2 and related acetyltransferases"/>
    <property type="match status" value="1"/>
</dbReference>
<dbReference type="Gramene" id="ONIVA07G08350.1">
    <property type="protein sequence ID" value="ONIVA07G08350.1"/>
    <property type="gene ID" value="ONIVA07G08350"/>
</dbReference>
<reference evidence="3" key="1">
    <citation type="submission" date="2015-04" db="UniProtKB">
        <authorList>
            <consortium name="EnsemblPlants"/>
        </authorList>
    </citation>
    <scope>IDENTIFICATION</scope>
    <source>
        <strain evidence="3">SL10</strain>
    </source>
</reference>
<feature type="region of interest" description="Disordered" evidence="1">
    <location>
        <begin position="66"/>
        <end position="93"/>
    </location>
</feature>
<dbReference type="eggNOG" id="ENOG502QSHD">
    <property type="taxonomic scope" value="Eukaryota"/>
</dbReference>
<organism evidence="3">
    <name type="scientific">Oryza nivara</name>
    <name type="common">Indian wild rice</name>
    <name type="synonym">Oryza sativa f. spontanea</name>
    <dbReference type="NCBI Taxonomy" id="4536"/>
    <lineage>
        <taxon>Eukaryota</taxon>
        <taxon>Viridiplantae</taxon>
        <taxon>Streptophyta</taxon>
        <taxon>Embryophyta</taxon>
        <taxon>Tracheophyta</taxon>
        <taxon>Spermatophyta</taxon>
        <taxon>Magnoliopsida</taxon>
        <taxon>Liliopsida</taxon>
        <taxon>Poales</taxon>
        <taxon>Poaceae</taxon>
        <taxon>BOP clade</taxon>
        <taxon>Oryzoideae</taxon>
        <taxon>Oryzeae</taxon>
        <taxon>Oryzinae</taxon>
        <taxon>Oryza</taxon>
    </lineage>
</organism>
<dbReference type="STRING" id="4536.A0A0E0HYZ7"/>
<dbReference type="EnsemblPlants" id="ONIVA07G08350.1">
    <property type="protein sequence ID" value="ONIVA07G08350.1"/>
    <property type="gene ID" value="ONIVA07G08350"/>
</dbReference>
<dbReference type="GO" id="GO:0008080">
    <property type="term" value="F:N-acetyltransferase activity"/>
    <property type="evidence" value="ECO:0007669"/>
    <property type="project" value="TreeGrafter"/>
</dbReference>
<protein>
    <recommendedName>
        <fullName evidence="2">N-acetyltransferase domain-containing protein</fullName>
    </recommendedName>
</protein>
<dbReference type="Pfam" id="PF00583">
    <property type="entry name" value="Acetyltransf_1"/>
    <property type="match status" value="1"/>
</dbReference>
<dbReference type="AlphaFoldDB" id="A0A0E0HYZ7"/>
<keyword evidence="4" id="KW-1185">Reference proteome</keyword>
<reference evidence="3" key="2">
    <citation type="submission" date="2018-04" db="EMBL/GenBank/DDBJ databases">
        <title>OnivRS2 (Oryza nivara Reference Sequence Version 2).</title>
        <authorList>
            <person name="Zhang J."/>
            <person name="Kudrna D."/>
            <person name="Lee S."/>
            <person name="Talag J."/>
            <person name="Rajasekar S."/>
            <person name="Welchert J."/>
            <person name="Hsing Y.-I."/>
            <person name="Wing R.A."/>
        </authorList>
    </citation>
    <scope>NUCLEOTIDE SEQUENCE [LARGE SCALE GENOMIC DNA]</scope>
    <source>
        <strain evidence="3">SL10</strain>
    </source>
</reference>
<sequence>MSPAATMAVLLRPSTLLPSSQSTTTSRLRFPVATPLPRCRHGGAGKKSRLLVARRRWRRDRVACLPTKEEEEEEEEEVGVAGDGGEEDGDEDGYLAREGEWGVRRMGRVGEEMRRVALVQAEAFHVPVALFNDFFFDFFKAEVLSALIYRVRNSPPDRYACLVAEEVDATSQISEAPFEKIVGVVDCTVQNEADILKNLQGVDEYLYVSGIAVLPSFRRRKVGTALLKACEALALQWRHRFMALRAYEDDDGARGLYSKAGYRVVAKDPGWVTWVGRRRRVLMIKELPIHEHHLEQQ</sequence>
<evidence type="ECO:0000313" key="3">
    <source>
        <dbReference type="EnsemblPlants" id="ONIVA07G08350.1"/>
    </source>
</evidence>
<dbReference type="CDD" id="cd04301">
    <property type="entry name" value="NAT_SF"/>
    <property type="match status" value="1"/>
</dbReference>
<dbReference type="PANTHER" id="PTHR42919:SF20">
    <property type="entry name" value="GCN5-RELATED N-ACETYLTRANSFERASE 10, CHLOROPLASTIC"/>
    <property type="match status" value="1"/>
</dbReference>
<dbReference type="InterPro" id="IPR000182">
    <property type="entry name" value="GNAT_dom"/>
</dbReference>
<feature type="compositionally biased region" description="Acidic residues" evidence="1">
    <location>
        <begin position="69"/>
        <end position="93"/>
    </location>
</feature>
<dbReference type="PROSITE" id="PS51186">
    <property type="entry name" value="GNAT"/>
    <property type="match status" value="1"/>
</dbReference>
<accession>A0A0E0HYZ7</accession>
<dbReference type="OMA" id="LPIHEHH"/>
<proteinExistence type="predicted"/>
<name>A0A0E0HYZ7_ORYNI</name>
<dbReference type="InterPro" id="IPR051556">
    <property type="entry name" value="N-term/lysine_N-AcTrnsfr"/>
</dbReference>
<dbReference type="HOGENOM" id="CLU_082028_0_0_1"/>
<dbReference type="GO" id="GO:0007064">
    <property type="term" value="P:mitotic sister chromatid cohesion"/>
    <property type="evidence" value="ECO:0007669"/>
    <property type="project" value="TreeGrafter"/>
</dbReference>
<dbReference type="InterPro" id="IPR016181">
    <property type="entry name" value="Acyl_CoA_acyltransferase"/>
</dbReference>
<dbReference type="PANTHER" id="PTHR42919">
    <property type="entry name" value="N-ALPHA-ACETYLTRANSFERASE"/>
    <property type="match status" value="1"/>
</dbReference>
<feature type="domain" description="N-acetyltransferase" evidence="2">
    <location>
        <begin position="126"/>
        <end position="288"/>
    </location>
</feature>
<dbReference type="Gene3D" id="3.40.630.30">
    <property type="match status" value="1"/>
</dbReference>
<dbReference type="GO" id="GO:0031415">
    <property type="term" value="C:NatA complex"/>
    <property type="evidence" value="ECO:0007669"/>
    <property type="project" value="TreeGrafter"/>
</dbReference>
<evidence type="ECO:0000259" key="2">
    <source>
        <dbReference type="PROSITE" id="PS51186"/>
    </source>
</evidence>
<dbReference type="SUPFAM" id="SSF55729">
    <property type="entry name" value="Acyl-CoA N-acyltransferases (Nat)"/>
    <property type="match status" value="1"/>
</dbReference>
<dbReference type="Proteomes" id="UP000006591">
    <property type="component" value="Chromosome 7"/>
</dbReference>